<dbReference type="RefSeq" id="WP_133432646.1">
    <property type="nucleotide sequence ID" value="NZ_SCWA01000021.1"/>
</dbReference>
<dbReference type="Gene3D" id="2.60.40.1280">
    <property type="match status" value="1"/>
</dbReference>
<sequence>MKKKPNSRRFDFMPNTMNKYSIRKFTVGTASILIGSFVFLGLDNQVQAAESDTTILTTEASTTEGATTEAPTTEAPTTEAPTTEAPTTEAPTTEAPTTEAPTTEAPTTEGATTEAPTTEGATTEAPTTEGATTEAPTTEGATTEAPTTEGATTEAPTTEGATTEAPTTEGATTEAPTTEGATTEAPTTEGATTEAPTTEGATTEAPTTEGATTEAPTTESVTAQTEALNNLTTQEEKQASLSEYYAANTGVSAEEANLAVQNLNLDYTNLTSEELMAVMLQAIAAEQEANTVEATPVSTTSNTAMMESITLGSVNTVNTLTTSTGTVTNANVNNYVTATNIQLTPVGEGIYAHNADGTRVKNPDGTDQLATNPEVWTTYNGYLVLSADYAIDNSVNSGDYFTIDFGDNIRPGTYNTPYDVPNLKDASGRTIAIGTYDATTNIAKFTFTEVVDLSENITGSFSLETFPRESAYIQDNVVTPVTVNVAGESYSENEIFDYGNKSTDEINPYTSKPEVTLTTYDTIISGLNTINTSNNTVTSTTYVNHGGYDITSSTVSVVFSGGGFDYNDVNAFKIYSTTSQNRTTDLVDNFTPLIDSTVTVVDPSKYTIQANGDGTVTVTFKDTTVLQNQGSYIIQATATRDTAEPINNPNVNSPNTPYIMADISPVSYISGGTTYTADDKHIINFYTQRLTSTAAGEIWKLGDYVWVDTDKDGIQDADEAGNPDVAGITVNLLDDTGIKLATTTTDANGYYEFTNLLSDYYKVEFILPTGYEATTANVTGNTYRDQGDSNIDSDIILSGTSYIANARINGADNLNIDAGIVPSTVVPPTYSLGNYA</sequence>
<proteinExistence type="predicted"/>
<dbReference type="PANTHER" id="PTHR17571:SF34">
    <property type="entry name" value="ACROSOMAL PROTEIN SP-10"/>
    <property type="match status" value="1"/>
</dbReference>
<dbReference type="InterPro" id="IPR052671">
    <property type="entry name" value="Acrosomal_SP-10-like"/>
</dbReference>
<dbReference type="InterPro" id="IPR008966">
    <property type="entry name" value="Adhesion_dom_sf"/>
</dbReference>
<dbReference type="GO" id="GO:0007155">
    <property type="term" value="P:cell adhesion"/>
    <property type="evidence" value="ECO:0007669"/>
    <property type="project" value="InterPro"/>
</dbReference>
<evidence type="ECO:0000259" key="10">
    <source>
        <dbReference type="Pfam" id="PF17961"/>
    </source>
</evidence>
<keyword evidence="2" id="KW-0134">Cell wall</keyword>
<evidence type="ECO:0000256" key="6">
    <source>
        <dbReference type="ARBA" id="ARBA00023088"/>
    </source>
</evidence>
<dbReference type="AlphaFoldDB" id="A0A4R6BB21"/>
<feature type="region of interest" description="Disordered" evidence="7">
    <location>
        <begin position="55"/>
        <end position="223"/>
    </location>
</feature>
<dbReference type="SUPFAM" id="SSF49401">
    <property type="entry name" value="Bacterial adhesins"/>
    <property type="match status" value="2"/>
</dbReference>
<feature type="domain" description="SDR-like Ig" evidence="10">
    <location>
        <begin position="381"/>
        <end position="467"/>
    </location>
</feature>
<accession>A0A4R6BB21</accession>
<dbReference type="Proteomes" id="UP000295310">
    <property type="component" value="Unassembled WGS sequence"/>
</dbReference>
<evidence type="ECO:0000256" key="5">
    <source>
        <dbReference type="ARBA" id="ARBA00022737"/>
    </source>
</evidence>
<dbReference type="InterPro" id="IPR011252">
    <property type="entry name" value="Fibrogen-bd_dom1"/>
</dbReference>
<organism evidence="11 12">
    <name type="scientific">Macrococcus brunensis</name>
    <dbReference type="NCBI Taxonomy" id="198483"/>
    <lineage>
        <taxon>Bacteria</taxon>
        <taxon>Bacillati</taxon>
        <taxon>Bacillota</taxon>
        <taxon>Bacilli</taxon>
        <taxon>Bacillales</taxon>
        <taxon>Staphylococcaceae</taxon>
        <taxon>Macrococcus</taxon>
    </lineage>
</organism>
<feature type="compositionally biased region" description="Low complexity" evidence="7">
    <location>
        <begin position="55"/>
        <end position="219"/>
    </location>
</feature>
<dbReference type="SUPFAM" id="SSF117074">
    <property type="entry name" value="Hypothetical protein PA1324"/>
    <property type="match status" value="1"/>
</dbReference>
<evidence type="ECO:0000256" key="4">
    <source>
        <dbReference type="ARBA" id="ARBA00022729"/>
    </source>
</evidence>
<comment type="subcellular location">
    <subcellularLocation>
        <location evidence="1">Secreted</location>
        <location evidence="1">Cell wall</location>
        <topology evidence="1">Peptidoglycan-anchor</topology>
    </subcellularLocation>
</comment>
<dbReference type="Pfam" id="PF04650">
    <property type="entry name" value="YSIRK_signal"/>
    <property type="match status" value="1"/>
</dbReference>
<dbReference type="Pfam" id="PF17961">
    <property type="entry name" value="Big_8"/>
    <property type="match status" value="1"/>
</dbReference>
<name>A0A4R6BB21_9STAP</name>
<dbReference type="InterPro" id="IPR041171">
    <property type="entry name" value="SDR_Ig"/>
</dbReference>
<keyword evidence="12" id="KW-1185">Reference proteome</keyword>
<feature type="domain" description="YSIRK Gram-positive signal peptide" evidence="8">
    <location>
        <begin position="15"/>
        <end position="40"/>
    </location>
</feature>
<keyword evidence="3" id="KW-0964">Secreted</keyword>
<evidence type="ECO:0000256" key="7">
    <source>
        <dbReference type="SAM" id="MobiDB-lite"/>
    </source>
</evidence>
<keyword evidence="4" id="KW-0732">Signal</keyword>
<evidence type="ECO:0000259" key="8">
    <source>
        <dbReference type="Pfam" id="PF04650"/>
    </source>
</evidence>
<comment type="caution">
    <text evidence="11">The sequence shown here is derived from an EMBL/GenBank/DDBJ whole genome shotgun (WGS) entry which is preliminary data.</text>
</comment>
<evidence type="ECO:0000256" key="1">
    <source>
        <dbReference type="ARBA" id="ARBA00004168"/>
    </source>
</evidence>
<dbReference type="Pfam" id="PF17210">
    <property type="entry name" value="SdrD_B"/>
    <property type="match status" value="1"/>
</dbReference>
<reference evidence="11 12" key="1">
    <citation type="submission" date="2019-01" db="EMBL/GenBank/DDBJ databases">
        <title>Draft genome sequences of the type strains of six Macrococcus species.</title>
        <authorList>
            <person name="Mazhar S."/>
            <person name="Altermann E."/>
            <person name="Hill C."/>
            <person name="Mcauliffe O."/>
        </authorList>
    </citation>
    <scope>NUCLEOTIDE SEQUENCE [LARGE SCALE GENOMIC DNA]</scope>
    <source>
        <strain evidence="11 12">CCM4811</strain>
    </source>
</reference>
<evidence type="ECO:0000313" key="12">
    <source>
        <dbReference type="Proteomes" id="UP000295310"/>
    </source>
</evidence>
<evidence type="ECO:0000313" key="11">
    <source>
        <dbReference type="EMBL" id="TDL94159.1"/>
    </source>
</evidence>
<keyword evidence="5" id="KW-0677">Repeat</keyword>
<dbReference type="PANTHER" id="PTHR17571">
    <property type="entry name" value="URINARY PROTEIN RUP /ACROSOMAL PROTEIN SP-10"/>
    <property type="match status" value="1"/>
</dbReference>
<dbReference type="InterPro" id="IPR033764">
    <property type="entry name" value="Sdr_B"/>
</dbReference>
<evidence type="ECO:0000259" key="9">
    <source>
        <dbReference type="Pfam" id="PF17210"/>
    </source>
</evidence>
<dbReference type="NCBIfam" id="TIGR01168">
    <property type="entry name" value="YSIRK_signal"/>
    <property type="match status" value="1"/>
</dbReference>
<dbReference type="EMBL" id="SCWA01000021">
    <property type="protein sequence ID" value="TDL94159.1"/>
    <property type="molecule type" value="Genomic_DNA"/>
</dbReference>
<keyword evidence="6" id="KW-0572">Peptidoglycan-anchor</keyword>
<protein>
    <submittedName>
        <fullName evidence="11">YSIRK-type signal peptide-containing protein</fullName>
    </submittedName>
</protein>
<dbReference type="OrthoDB" id="2278104at2"/>
<evidence type="ECO:0000256" key="2">
    <source>
        <dbReference type="ARBA" id="ARBA00022512"/>
    </source>
</evidence>
<feature type="domain" description="SD-repeat containing protein B" evidence="9">
    <location>
        <begin position="700"/>
        <end position="820"/>
    </location>
</feature>
<dbReference type="InterPro" id="IPR005877">
    <property type="entry name" value="YSIRK_signal_dom"/>
</dbReference>
<evidence type="ECO:0000256" key="3">
    <source>
        <dbReference type="ARBA" id="ARBA00022525"/>
    </source>
</evidence>
<gene>
    <name evidence="11" type="ORF">ERX27_09790</name>
</gene>
<dbReference type="Gene3D" id="2.60.40.10">
    <property type="entry name" value="Immunoglobulins"/>
    <property type="match status" value="1"/>
</dbReference>
<dbReference type="InterPro" id="IPR013783">
    <property type="entry name" value="Ig-like_fold"/>
</dbReference>